<dbReference type="RefSeq" id="WP_235322672.1">
    <property type="nucleotide sequence ID" value="NZ_JAFBIT010000001.1"/>
</dbReference>
<evidence type="ECO:0000313" key="2">
    <source>
        <dbReference type="Proteomes" id="UP001299220"/>
    </source>
</evidence>
<dbReference type="InterPro" id="IPR026989">
    <property type="entry name" value="TnpV"/>
</dbReference>
<comment type="caution">
    <text evidence="1">The sequence shown here is derived from an EMBL/GenBank/DDBJ whole genome shotgun (WGS) entry which is preliminary data.</text>
</comment>
<sequence>MEKYIYNEQNGLWYELQGDYYIPCLELPAEKEERHIGVWGQRHLRYIREHKRVFYTNLLTSGKLQSHLADIEEQAENMYNRLIEEMAERQGVTETLKAEQPMEWIGLMNNIQACAREVVNNELIYA</sequence>
<organism evidence="1 2">
    <name type="scientific">Anaeromassilibacillus senegalensis</name>
    <dbReference type="NCBI Taxonomy" id="1673717"/>
    <lineage>
        <taxon>Bacteria</taxon>
        <taxon>Bacillati</taxon>
        <taxon>Bacillota</taxon>
        <taxon>Clostridia</taxon>
        <taxon>Eubacteriales</taxon>
        <taxon>Acutalibacteraceae</taxon>
        <taxon>Anaeromassilibacillus</taxon>
    </lineage>
</organism>
<accession>A0ABS9CL39</accession>
<dbReference type="Proteomes" id="UP001299220">
    <property type="component" value="Unassembled WGS sequence"/>
</dbReference>
<dbReference type="EMBL" id="JAFBIT010000001">
    <property type="protein sequence ID" value="MCF2651663.1"/>
    <property type="molecule type" value="Genomic_DNA"/>
</dbReference>
<evidence type="ECO:0000313" key="1">
    <source>
        <dbReference type="EMBL" id="MCF2651663.1"/>
    </source>
</evidence>
<protein>
    <submittedName>
        <fullName evidence="1">TnpV protein</fullName>
    </submittedName>
</protein>
<reference evidence="1 2" key="1">
    <citation type="submission" date="2020-12" db="EMBL/GenBank/DDBJ databases">
        <title>Whole genome sequences of gut porcine anaerobes.</title>
        <authorList>
            <person name="Kubasova T."/>
            <person name="Jahodarova E."/>
            <person name="Rychlik I."/>
        </authorList>
    </citation>
    <scope>NUCLEOTIDE SEQUENCE [LARGE SCALE GENOMIC DNA]</scope>
    <source>
        <strain evidence="1 2">An867</strain>
    </source>
</reference>
<proteinExistence type="predicted"/>
<name>A0ABS9CL39_9FIRM</name>
<dbReference type="Pfam" id="PF14198">
    <property type="entry name" value="TnpV"/>
    <property type="match status" value="1"/>
</dbReference>
<gene>
    <name evidence="1" type="ORF">JQM67_03520</name>
</gene>
<keyword evidence="2" id="KW-1185">Reference proteome</keyword>